<evidence type="ECO:0000313" key="3">
    <source>
        <dbReference type="Proteomes" id="UP000058857"/>
    </source>
</evidence>
<feature type="transmembrane region" description="Helical" evidence="1">
    <location>
        <begin position="125"/>
        <end position="145"/>
    </location>
</feature>
<proteinExistence type="predicted"/>
<protein>
    <submittedName>
        <fullName evidence="2">Uncharacterized protein</fullName>
    </submittedName>
</protein>
<sequence length="146" mass="16360">MLEKINPKTRTSLNSFEHIHFAEIILIASGIIYTLHGLIHQLIVGGAVGFFQFREEKQSRLILMMWITTGAFMSFLGCLPAILILLFGPQPPVIATLIAETIAVGFLSLHIFLSGYRTHTQPVKIGFFFSLGFAIVLILYLLNLWV</sequence>
<feature type="transmembrane region" description="Helical" evidence="1">
    <location>
        <begin position="24"/>
        <end position="51"/>
    </location>
</feature>
<gene>
    <name evidence="2" type="ORF">LBBP_02581</name>
</gene>
<evidence type="ECO:0000313" key="2">
    <source>
        <dbReference type="EMBL" id="ALO26810.1"/>
    </source>
</evidence>
<dbReference type="Proteomes" id="UP000058857">
    <property type="component" value="Chromosome 1"/>
</dbReference>
<accession>A0A0S2IT36</accession>
<keyword evidence="1" id="KW-1133">Transmembrane helix</keyword>
<feature type="transmembrane region" description="Helical" evidence="1">
    <location>
        <begin position="93"/>
        <end position="113"/>
    </location>
</feature>
<name>A0A0S2IT36_LEPBO</name>
<organism evidence="2">
    <name type="scientific">Leptospira borgpetersenii serovar Ballum</name>
    <dbReference type="NCBI Taxonomy" id="280505"/>
    <lineage>
        <taxon>Bacteria</taxon>
        <taxon>Pseudomonadati</taxon>
        <taxon>Spirochaetota</taxon>
        <taxon>Spirochaetia</taxon>
        <taxon>Leptospirales</taxon>
        <taxon>Leptospiraceae</taxon>
        <taxon>Leptospira</taxon>
    </lineage>
</organism>
<feature type="transmembrane region" description="Helical" evidence="1">
    <location>
        <begin position="63"/>
        <end position="87"/>
    </location>
</feature>
<keyword evidence="1" id="KW-0812">Transmembrane</keyword>
<dbReference type="EMBL" id="CP012029">
    <property type="protein sequence ID" value="ALO26810.1"/>
    <property type="molecule type" value="Genomic_DNA"/>
</dbReference>
<reference evidence="2 3" key="1">
    <citation type="journal article" date="2015" name="PLoS Negl. Trop. Dis.">
        <title>Distribution of Plasmids in Distinct Leptospira Pathogenic Species.</title>
        <authorList>
            <person name="Wang Y."/>
            <person name="Zhuang X."/>
            <person name="Zhong Y."/>
            <person name="Zhang C."/>
            <person name="Zhang Y."/>
            <person name="Zeng L."/>
            <person name="Zhu Y."/>
            <person name="He P."/>
            <person name="Dong K."/>
            <person name="Pal U."/>
            <person name="Guo X."/>
            <person name="Qin J."/>
        </authorList>
    </citation>
    <scope>NUCLEOTIDE SEQUENCE [LARGE SCALE GENOMIC DNA]</scope>
    <source>
        <strain evidence="2 3">56604</strain>
    </source>
</reference>
<dbReference type="AlphaFoldDB" id="A0A0S2IT36"/>
<keyword evidence="1" id="KW-0472">Membrane</keyword>
<evidence type="ECO:0000256" key="1">
    <source>
        <dbReference type="SAM" id="Phobius"/>
    </source>
</evidence>
<dbReference type="PATRIC" id="fig|280505.15.peg.2522"/>